<proteinExistence type="predicted"/>
<dbReference type="AlphaFoldDB" id="A0A8H3R4X6"/>
<protein>
    <submittedName>
        <fullName evidence="1">Uncharacterized protein</fullName>
    </submittedName>
</protein>
<accession>A0A8H3R4X6</accession>
<evidence type="ECO:0000313" key="1">
    <source>
        <dbReference type="EMBL" id="GET03552.1"/>
    </source>
</evidence>
<reference evidence="1" key="1">
    <citation type="submission" date="2019-10" db="EMBL/GenBank/DDBJ databases">
        <title>Conservation and host-specific expression of non-tandemly repeated heterogenous ribosome RNA gene in arbuscular mycorrhizal fungi.</title>
        <authorList>
            <person name="Maeda T."/>
            <person name="Kobayashi Y."/>
            <person name="Nakagawa T."/>
            <person name="Ezawa T."/>
            <person name="Yamaguchi K."/>
            <person name="Bino T."/>
            <person name="Nishimoto Y."/>
            <person name="Shigenobu S."/>
            <person name="Kawaguchi M."/>
        </authorList>
    </citation>
    <scope>NUCLEOTIDE SEQUENCE</scope>
    <source>
        <strain evidence="1">HR1</strain>
    </source>
</reference>
<dbReference type="Proteomes" id="UP000615446">
    <property type="component" value="Unassembled WGS sequence"/>
</dbReference>
<comment type="caution">
    <text evidence="1">The sequence shown here is derived from an EMBL/GenBank/DDBJ whole genome shotgun (WGS) entry which is preliminary data.</text>
</comment>
<name>A0A8H3R4X6_9GLOM</name>
<organism evidence="1 2">
    <name type="scientific">Rhizophagus clarus</name>
    <dbReference type="NCBI Taxonomy" id="94130"/>
    <lineage>
        <taxon>Eukaryota</taxon>
        <taxon>Fungi</taxon>
        <taxon>Fungi incertae sedis</taxon>
        <taxon>Mucoromycota</taxon>
        <taxon>Glomeromycotina</taxon>
        <taxon>Glomeromycetes</taxon>
        <taxon>Glomerales</taxon>
        <taxon>Glomeraceae</taxon>
        <taxon>Rhizophagus</taxon>
    </lineage>
</organism>
<evidence type="ECO:0000313" key="2">
    <source>
        <dbReference type="Proteomes" id="UP000615446"/>
    </source>
</evidence>
<sequence length="136" mass="15877">MESQLKKKEVELKAKEQIILQKSEKIEKLLKGGQPRNLLNTEKMKNQKIKSLVEEGKIDEDLMKRKKINRGESKKSEIITIPVDPKIYALLTSRAAKMKWSLESLKIKRQKRYKTVKVTVKWAPGMTKFMDNTHLV</sequence>
<dbReference type="EMBL" id="BLAL01000324">
    <property type="protein sequence ID" value="GET03552.1"/>
    <property type="molecule type" value="Genomic_DNA"/>
</dbReference>
<gene>
    <name evidence="1" type="ORF">RCL2_002988900</name>
</gene>